<name>A0A067QEG2_9AGAM</name>
<evidence type="ECO:0000313" key="3">
    <source>
        <dbReference type="Proteomes" id="UP000027265"/>
    </source>
</evidence>
<proteinExistence type="predicted"/>
<reference evidence="3" key="1">
    <citation type="journal article" date="2014" name="Proc. Natl. Acad. Sci. U.S.A.">
        <title>Extensive sampling of basidiomycete genomes demonstrates inadequacy of the white-rot/brown-rot paradigm for wood decay fungi.</title>
        <authorList>
            <person name="Riley R."/>
            <person name="Salamov A.A."/>
            <person name="Brown D.W."/>
            <person name="Nagy L.G."/>
            <person name="Floudas D."/>
            <person name="Held B.W."/>
            <person name="Levasseur A."/>
            <person name="Lombard V."/>
            <person name="Morin E."/>
            <person name="Otillar R."/>
            <person name="Lindquist E.A."/>
            <person name="Sun H."/>
            <person name="LaButti K.M."/>
            <person name="Schmutz J."/>
            <person name="Jabbour D."/>
            <person name="Luo H."/>
            <person name="Baker S.E."/>
            <person name="Pisabarro A.G."/>
            <person name="Walton J.D."/>
            <person name="Blanchette R.A."/>
            <person name="Henrissat B."/>
            <person name="Martin F."/>
            <person name="Cullen D."/>
            <person name="Hibbett D.S."/>
            <person name="Grigoriev I.V."/>
        </authorList>
    </citation>
    <scope>NUCLEOTIDE SEQUENCE [LARGE SCALE GENOMIC DNA]</scope>
    <source>
        <strain evidence="3">MUCL 33604</strain>
    </source>
</reference>
<dbReference type="InParanoid" id="A0A067QEG2"/>
<dbReference type="AlphaFoldDB" id="A0A067QEG2"/>
<dbReference type="STRING" id="933084.A0A067QEG2"/>
<sequence length="945" mass="103354">MYTTTSPGNVRGSNYLASTSPMLSHEKLTSSPWKGKVKDGVNWSLGWWDVFQLAERTETPPVWSSSSTVFTPHATQPLVIGRLFPSSQQFLMPSPSLIASSPTSYERPSLISLAPNDQWLYAYFPGRDGDGVGCLWRRGNQVDAWNIREWWGFARGAGVVAATWAGAHREWIPSSTGSAFRLPTVGPSTPVTDPTLVLVTQNHQISICYIRSYIPSLKVLACSLLQPSTMMDSEPSHIPDLHNGPGGSKVCIAAAIGLTYNDPTILVAMRSQLVPSPPSNPPYSAMDLSLSLEIPQQLPASQESLAIEWETWGELSTIELCEVHLDFDGLHLGLSTNPLPPILNSAHRLTNLTFIAAPSPSIFSSTPPSPPPEQGSPKRVKVEHADIQEQEERGSLYLAASYLDFGDFSTLPKSELALYELSRNTTLPNSSHPSWSHQHLGSHSFAPNILAFLCPLPPSPDGAGLLAGLFRPSGTVPKEKLCRKEAPVGDLVLLKFPDLSVDQTWEGSPILCPLDQLGNYLPHNAILSSNYALICTASSSERPLSIHPFPRPSPPGDFLAPSRPPTSHLTTALLSAIHSRTTPSDVIYHLSLPTTPLRLVEETLYEALTSFDSGDNGLPGMWIHELLGVAVETYRTRSQAVKDSSEKEDLNARWQIAHDACSVVACNSAFDDCREGDGYDLEAVWQLIGLCRWSVDFVEKLMKACILVEDSPLIDLLKSDDSEDLFGSTPPSPVSGHPQRPPPLIPAALLHLIHPYTLHNLQKLLSHVKRFRAFLNSLSASGENAHIARNLLLDMFACAGVDVTILEDVLSETAEFPIFSDTEQLRRALVSCQPLPTLGTPLQKLIHRIVISDAIDRPKLFIKPTELIDSLASLSMANQPTKEKDTDVVSKEDLLHGLGLNCLRCKGRCQIGTTLKVGGRVSEKWLGWERIWKVGCICGGLWSNV</sequence>
<dbReference type="HOGENOM" id="CLU_016307_0_0_1"/>
<gene>
    <name evidence="2" type="ORF">JAAARDRAFT_31975</name>
</gene>
<keyword evidence="3" id="KW-1185">Reference proteome</keyword>
<evidence type="ECO:0000256" key="1">
    <source>
        <dbReference type="SAM" id="MobiDB-lite"/>
    </source>
</evidence>
<protein>
    <recommendedName>
        <fullName evidence="4">Mediator complex subunit 16</fullName>
    </recommendedName>
</protein>
<organism evidence="2 3">
    <name type="scientific">Jaapia argillacea MUCL 33604</name>
    <dbReference type="NCBI Taxonomy" id="933084"/>
    <lineage>
        <taxon>Eukaryota</taxon>
        <taxon>Fungi</taxon>
        <taxon>Dikarya</taxon>
        <taxon>Basidiomycota</taxon>
        <taxon>Agaricomycotina</taxon>
        <taxon>Agaricomycetes</taxon>
        <taxon>Agaricomycetidae</taxon>
        <taxon>Jaapiales</taxon>
        <taxon>Jaapiaceae</taxon>
        <taxon>Jaapia</taxon>
    </lineage>
</organism>
<evidence type="ECO:0000313" key="2">
    <source>
        <dbReference type="EMBL" id="KDQ60976.1"/>
    </source>
</evidence>
<evidence type="ECO:0008006" key="4">
    <source>
        <dbReference type="Google" id="ProtNLM"/>
    </source>
</evidence>
<dbReference type="EMBL" id="KL197713">
    <property type="protein sequence ID" value="KDQ60976.1"/>
    <property type="molecule type" value="Genomic_DNA"/>
</dbReference>
<dbReference type="OrthoDB" id="2535907at2759"/>
<accession>A0A067QEG2</accession>
<feature type="region of interest" description="Disordered" evidence="1">
    <location>
        <begin position="362"/>
        <end position="383"/>
    </location>
</feature>
<dbReference type="Proteomes" id="UP000027265">
    <property type="component" value="Unassembled WGS sequence"/>
</dbReference>